<organism evidence="2 3">
    <name type="scientific">Isoptericola halotolerans</name>
    <dbReference type="NCBI Taxonomy" id="300560"/>
    <lineage>
        <taxon>Bacteria</taxon>
        <taxon>Bacillati</taxon>
        <taxon>Actinomycetota</taxon>
        <taxon>Actinomycetes</taxon>
        <taxon>Micrococcales</taxon>
        <taxon>Promicromonosporaceae</taxon>
        <taxon>Isoptericola</taxon>
    </lineage>
</organism>
<protein>
    <recommendedName>
        <fullName evidence="4">Flp family type IVb pilin</fullName>
    </recommendedName>
</protein>
<comment type="caution">
    <text evidence="2">The sequence shown here is derived from an EMBL/GenBank/DDBJ whole genome shotgun (WGS) entry which is preliminary data.</text>
</comment>
<evidence type="ECO:0000313" key="3">
    <source>
        <dbReference type="Proteomes" id="UP000757540"/>
    </source>
</evidence>
<keyword evidence="1" id="KW-0472">Membrane</keyword>
<gene>
    <name evidence="2" type="ORF">HDG69_001934</name>
</gene>
<keyword evidence="1" id="KW-1133">Transmembrane helix</keyword>
<feature type="transmembrane region" description="Helical" evidence="1">
    <location>
        <begin position="35"/>
        <end position="58"/>
    </location>
</feature>
<reference evidence="2 3" key="1">
    <citation type="submission" date="2020-05" db="EMBL/GenBank/DDBJ databases">
        <title>Genomic Encyclopedia of Type Strains, Phase III (KMG-III): the genomes of soil and plant-associated and newly described type strains.</title>
        <authorList>
            <person name="Whitman W."/>
        </authorList>
    </citation>
    <scope>NUCLEOTIDE SEQUENCE [LARGE SCALE GENOMIC DNA]</scope>
    <source>
        <strain evidence="2 3">KCTC 19046</strain>
    </source>
</reference>
<dbReference type="EMBL" id="JABEZU010000002">
    <property type="protein sequence ID" value="NOV97359.1"/>
    <property type="molecule type" value="Genomic_DNA"/>
</dbReference>
<sequence>MFQRILATAHLVGLRLAESTRRRAESERGSYTVELVVVLAAIVLIAVAVTAIIQTGVLEQVNEIF</sequence>
<evidence type="ECO:0000256" key="1">
    <source>
        <dbReference type="SAM" id="Phobius"/>
    </source>
</evidence>
<keyword evidence="3" id="KW-1185">Reference proteome</keyword>
<proteinExistence type="predicted"/>
<name>A0ABX2A3X6_9MICO</name>
<keyword evidence="1" id="KW-0812">Transmembrane</keyword>
<evidence type="ECO:0008006" key="4">
    <source>
        <dbReference type="Google" id="ProtNLM"/>
    </source>
</evidence>
<dbReference type="Proteomes" id="UP000757540">
    <property type="component" value="Unassembled WGS sequence"/>
</dbReference>
<dbReference type="RefSeq" id="WP_171783577.1">
    <property type="nucleotide sequence ID" value="NZ_BAAAML010000006.1"/>
</dbReference>
<accession>A0ABX2A3X6</accession>
<evidence type="ECO:0000313" key="2">
    <source>
        <dbReference type="EMBL" id="NOV97359.1"/>
    </source>
</evidence>